<keyword evidence="3" id="KW-1185">Reference proteome</keyword>
<evidence type="ECO:0000313" key="3">
    <source>
        <dbReference type="Proteomes" id="UP000521943"/>
    </source>
</evidence>
<proteinExistence type="predicted"/>
<feature type="compositionally biased region" description="Pro residues" evidence="1">
    <location>
        <begin position="32"/>
        <end position="42"/>
    </location>
</feature>
<name>A0A8H6M5W6_9AGAR</name>
<reference evidence="2 3" key="1">
    <citation type="submission" date="2020-07" db="EMBL/GenBank/DDBJ databases">
        <title>Comparative genomics of pyrophilous fungi reveals a link between fire events and developmental genes.</title>
        <authorList>
            <consortium name="DOE Joint Genome Institute"/>
            <person name="Steindorff A.S."/>
            <person name="Carver A."/>
            <person name="Calhoun S."/>
            <person name="Stillman K."/>
            <person name="Liu H."/>
            <person name="Lipzen A."/>
            <person name="Pangilinan J."/>
            <person name="Labutti K."/>
            <person name="Bruns T.D."/>
            <person name="Grigoriev I.V."/>
        </authorList>
    </citation>
    <scope>NUCLEOTIDE SEQUENCE [LARGE SCALE GENOMIC DNA]</scope>
    <source>
        <strain evidence="2 3">CBS 144469</strain>
    </source>
</reference>
<feature type="compositionally biased region" description="Pro residues" evidence="1">
    <location>
        <begin position="64"/>
        <end position="73"/>
    </location>
</feature>
<gene>
    <name evidence="2" type="ORF">DFP72DRAFT_904080</name>
</gene>
<evidence type="ECO:0000256" key="1">
    <source>
        <dbReference type="SAM" id="MobiDB-lite"/>
    </source>
</evidence>
<feature type="region of interest" description="Disordered" evidence="1">
    <location>
        <begin position="1"/>
        <end position="106"/>
    </location>
</feature>
<dbReference type="AlphaFoldDB" id="A0A8H6M5W6"/>
<sequence length="712" mass="79634">MPQKFINLSGDPTSTAPTIEVADPSHDTFIPYGPPMPHPPAPSTSSASHPYQNSPVFIRHPLPIVQPPSPPTMAPSHSPPSDDLRSFSMDESMEGDDHRPRPTHLTIPSNLDQIEAMEAEIQQHSRLPSPSALDLEGVTSQVDYFFQPGPPNLLPSKPVALGEAVQRNPLFDELHRDLDKEMNFAHYSITLPQDPQGTTASIPVPWETDNIDLPQGSQDGTWEDALSILKSCGHIEAARLLSVIGRFINKMYQSPQAQEPVDDFWYSLDNGVIKVLDYFMITVTASMVLGGCELDRGHLMNIINHLLETSPVVAAVLAARFNVDISPGSFFHESAKRGFAAIILQSEQLAHIRDVIILPVVHKAVKEYFTFREKLFDFLLEKVKERHNCPDVAHNLHFLGALRNAIDLGSKCGGFLHQYGKAEWFKRNKLHWTQDEVNHGAIPNSEAYAMAIDLKKKGKDSIFHMRIVRHILIRLAVAFILNYFAKVAPIAVVRYLNMRNPFVYAQYTGPVFENLKYLSVVSVASGAVAWIISGLESKGDELTYQYISGSHHHEDMFQLKQRCTMEFIKLKATSGTEFEKADIIFMNGYAGYRGAEAVFPHTSVSAARDLARYPPSFQEDFLSLIRETLQQGRGLYEEAKALYAREKSRRKEEIPDDIYRALVGYVAQDMEKVVGRVAWGNMLPRMRFKGSYMYGLGPPGSAQVGVAPAEIE</sequence>
<dbReference type="EMBL" id="JACGCI010000043">
    <property type="protein sequence ID" value="KAF6752552.1"/>
    <property type="molecule type" value="Genomic_DNA"/>
</dbReference>
<organism evidence="2 3">
    <name type="scientific">Ephemerocybe angulata</name>
    <dbReference type="NCBI Taxonomy" id="980116"/>
    <lineage>
        <taxon>Eukaryota</taxon>
        <taxon>Fungi</taxon>
        <taxon>Dikarya</taxon>
        <taxon>Basidiomycota</taxon>
        <taxon>Agaricomycotina</taxon>
        <taxon>Agaricomycetes</taxon>
        <taxon>Agaricomycetidae</taxon>
        <taxon>Agaricales</taxon>
        <taxon>Agaricineae</taxon>
        <taxon>Psathyrellaceae</taxon>
        <taxon>Ephemerocybe</taxon>
    </lineage>
</organism>
<dbReference type="Proteomes" id="UP000521943">
    <property type="component" value="Unassembled WGS sequence"/>
</dbReference>
<protein>
    <submittedName>
        <fullName evidence="2">Uncharacterized protein</fullName>
    </submittedName>
</protein>
<comment type="caution">
    <text evidence="2">The sequence shown here is derived from an EMBL/GenBank/DDBJ whole genome shotgun (WGS) entry which is preliminary data.</text>
</comment>
<evidence type="ECO:0000313" key="2">
    <source>
        <dbReference type="EMBL" id="KAF6752552.1"/>
    </source>
</evidence>
<accession>A0A8H6M5W6</accession>